<gene>
    <name evidence="2" type="ORF">SAMN04487967_3586</name>
</gene>
<feature type="transmembrane region" description="Helical" evidence="1">
    <location>
        <begin position="69"/>
        <end position="87"/>
    </location>
</feature>
<keyword evidence="1" id="KW-0472">Membrane</keyword>
<feature type="transmembrane region" description="Helical" evidence="1">
    <location>
        <begin position="199"/>
        <end position="216"/>
    </location>
</feature>
<feature type="transmembrane region" description="Helical" evidence="1">
    <location>
        <begin position="168"/>
        <end position="187"/>
    </location>
</feature>
<dbReference type="OrthoDB" id="137309at2157"/>
<keyword evidence="1" id="KW-1133">Transmembrane helix</keyword>
<dbReference type="Proteomes" id="UP000199112">
    <property type="component" value="Unassembled WGS sequence"/>
</dbReference>
<protein>
    <recommendedName>
        <fullName evidence="4">Dolichyl-phosphate-mannose-protein mannosyltransferase</fullName>
    </recommendedName>
</protein>
<evidence type="ECO:0000256" key="1">
    <source>
        <dbReference type="SAM" id="Phobius"/>
    </source>
</evidence>
<feature type="transmembrane region" description="Helical" evidence="1">
    <location>
        <begin position="141"/>
        <end position="161"/>
    </location>
</feature>
<proteinExistence type="predicted"/>
<evidence type="ECO:0000313" key="3">
    <source>
        <dbReference type="Proteomes" id="UP000199112"/>
    </source>
</evidence>
<organism evidence="2 3">
    <name type="scientific">Natronorubrum sediminis</name>
    <dbReference type="NCBI Taxonomy" id="640943"/>
    <lineage>
        <taxon>Archaea</taxon>
        <taxon>Methanobacteriati</taxon>
        <taxon>Methanobacteriota</taxon>
        <taxon>Stenosarchaea group</taxon>
        <taxon>Halobacteria</taxon>
        <taxon>Halobacteriales</taxon>
        <taxon>Natrialbaceae</taxon>
        <taxon>Natronorubrum</taxon>
    </lineage>
</organism>
<feature type="transmembrane region" description="Helical" evidence="1">
    <location>
        <begin position="223"/>
        <end position="243"/>
    </location>
</feature>
<keyword evidence="1" id="KW-0812">Transmembrane</keyword>
<dbReference type="AlphaFoldDB" id="A0A1H6G4Q9"/>
<evidence type="ECO:0000313" key="2">
    <source>
        <dbReference type="EMBL" id="SEH18061.1"/>
    </source>
</evidence>
<feature type="transmembrane region" description="Helical" evidence="1">
    <location>
        <begin position="249"/>
        <end position="267"/>
    </location>
</feature>
<sequence length="596" mass="64071">MKRSTLNVTFAIGFLAVAMGILVARANPATTYESSVYMATPAVVWVGFALALAIAVSTALTCRGREQGYGVALGATTVTAIVSLPAIRNYRFSGMGDALSHLGWTRDIVNGEMGPHELFYPGFHAIASVLYHVGGIPIERGLMLTVAIVFVPFLVFIPLVVREIAGDGMAIGIAAIVSWMVLPINNIATHMGIHTNSNALFLVPVVVFAFVAYLNRRATIERLPFGLSPFSLLIYLTGIGLLLVHPQQMINVVVLLGAISVAQYLARTRYDDHPMLDHPTTYAHTAVLGIIFSVWAVSNERFRNAAEGLIAGIFEEDVGGGAEVDQRESSLEEVGGSLGELFVTMFLDLAVVSLIVGLFILLVWLGRSTVDSETKSFVNYLSIALIPLTGMFVLYFVGTPTMAFRQIGFIAVILTILAGVALARAIGALSNVITVPAGTAVAALLLGACLILGLMTVYASPIIYSPSQHVTDHQFSGYESALEYGDEDTPLVGYGTDPYRYDHAINGVEGEENLGAATTASGSVEPDEFESGNYSGAYNGVGYNFVVTEYDTTRELDVYQELHHSEAALEAIEYDDDADKIISNDEFRMYDVSGEQ</sequence>
<feature type="transmembrane region" description="Helical" evidence="1">
    <location>
        <begin position="403"/>
        <end position="423"/>
    </location>
</feature>
<accession>A0A1H6G4Q9</accession>
<feature type="transmembrane region" description="Helical" evidence="1">
    <location>
        <begin position="279"/>
        <end position="297"/>
    </location>
</feature>
<name>A0A1H6G4Q9_9EURY</name>
<evidence type="ECO:0008006" key="4">
    <source>
        <dbReference type="Google" id="ProtNLM"/>
    </source>
</evidence>
<keyword evidence="3" id="KW-1185">Reference proteome</keyword>
<dbReference type="EMBL" id="FNWL01000005">
    <property type="protein sequence ID" value="SEH18061.1"/>
    <property type="molecule type" value="Genomic_DNA"/>
</dbReference>
<feature type="transmembrane region" description="Helical" evidence="1">
    <location>
        <begin position="435"/>
        <end position="459"/>
    </location>
</feature>
<dbReference type="RefSeq" id="WP_090508304.1">
    <property type="nucleotide sequence ID" value="NZ_FNWL01000005.1"/>
</dbReference>
<feature type="transmembrane region" description="Helical" evidence="1">
    <location>
        <begin position="341"/>
        <end position="365"/>
    </location>
</feature>
<feature type="transmembrane region" description="Helical" evidence="1">
    <location>
        <begin position="42"/>
        <end position="62"/>
    </location>
</feature>
<reference evidence="3" key="1">
    <citation type="submission" date="2016-10" db="EMBL/GenBank/DDBJ databases">
        <authorList>
            <person name="Varghese N."/>
            <person name="Submissions S."/>
        </authorList>
    </citation>
    <scope>NUCLEOTIDE SEQUENCE [LARGE SCALE GENOMIC DNA]</scope>
    <source>
        <strain evidence="3">CGMCC 1.8981</strain>
    </source>
</reference>
<feature type="transmembrane region" description="Helical" evidence="1">
    <location>
        <begin position="377"/>
        <end position="397"/>
    </location>
</feature>